<dbReference type="RefSeq" id="WP_353334249.1">
    <property type="nucleotide sequence ID" value="NZ_AP028055.1"/>
</dbReference>
<evidence type="ECO:0000313" key="2">
    <source>
        <dbReference type="EMBL" id="BEG99045.1"/>
    </source>
</evidence>
<proteinExistence type="predicted"/>
<evidence type="ECO:0000313" key="3">
    <source>
        <dbReference type="Proteomes" id="UP001496674"/>
    </source>
</evidence>
<dbReference type="Proteomes" id="UP001496674">
    <property type="component" value="Chromosome"/>
</dbReference>
<name>A0ABM8IAJ6_9BACE</name>
<accession>A0ABM8IAJ6</accession>
<reference evidence="2 3" key="1">
    <citation type="submission" date="2023-04" db="EMBL/GenBank/DDBJ databases">
        <title>Draft genome sequence of acteroides sedimenti strain YN3PY1.</title>
        <authorList>
            <person name="Yoshida N."/>
        </authorList>
    </citation>
    <scope>NUCLEOTIDE SEQUENCE [LARGE SCALE GENOMIC DNA]</scope>
    <source>
        <strain evidence="2 3">YN3PY1</strain>
    </source>
</reference>
<organism evidence="2 3">
    <name type="scientific">Bacteroides sedimenti</name>
    <dbReference type="NCBI Taxonomy" id="2136147"/>
    <lineage>
        <taxon>Bacteria</taxon>
        <taxon>Pseudomonadati</taxon>
        <taxon>Bacteroidota</taxon>
        <taxon>Bacteroidia</taxon>
        <taxon>Bacteroidales</taxon>
        <taxon>Bacteroidaceae</taxon>
        <taxon>Bacteroides</taxon>
    </lineage>
</organism>
<keyword evidence="3" id="KW-1185">Reference proteome</keyword>
<protein>
    <recommendedName>
        <fullName evidence="4">T9SS C-terminal target domain-containing protein</fullName>
    </recommendedName>
</protein>
<gene>
    <name evidence="2" type="ORF">BSYN_13100</name>
</gene>
<evidence type="ECO:0008006" key="4">
    <source>
        <dbReference type="Google" id="ProtNLM"/>
    </source>
</evidence>
<feature type="signal peptide" evidence="1">
    <location>
        <begin position="1"/>
        <end position="25"/>
    </location>
</feature>
<sequence>MKKYKNHLFALFVLLLFTISGYVQGQTNSVMHKKGEYYGAEDYMLNEYGKSMQKTHTYRTIVYVNPSSTTQDINLPSKSATSPHHYYRWYDYKTDGASAQLKSGGTLYTNGRVTYGGSLFDAITYTIPSTLGTNPDIIACDVSAYTDYNLNGTVLTEPTLSYRCIFELRSAKEIADKLKTCTGDKYLEEYTVYMPSTKLPNAANNPRVCLKYNANNYFGYNSSNTLVQGSYSNFTLTNTSEAFSSTNQRFCYVTPGTAGTTKTVTAKITCGTLTYNVARFTIIFLPDAPMIYNNLTGTNEYRSINYLDKNNLLLSKLDFDYNTDPATAANNMWPKPLPWNICTYGFSSKTLYESGYRGFSNRVSQWNEYGFYKTANVALSGISGYTWYNGGRTVYDRKHHETNGVQDGYFMYIDAAESPGVVAKLTLDKLCPGTKLFVSAGICSLTNGSGTSDPDLNFVFIGVDENGKETELNRFTSGDIPQATTSPTPWHQIFYSFTYNSNVEYTSYLLQIENNCKSTSGGDYAVDDIRIYRSKPSVQANQVTLPCGKESAKVKVRVEFEKLLNTMGKTEVTSGSGEEIEVRYKFLNDVKNALAYNYNTASDPDINYGTVKVSTKFSDMTALTSSNEAPYSYSKSPALAYTETETVNGTTYRYIVFQTPNNDVLRENKTYYTTVANSEGVFGIGTCDMISDPFTIMPPSEITVDGAVWKEGDGMCYGNELVLGAKLRDRITHEDIVCNFDWFMGSKEEFATIPVGGMSVSSALSKYREVYHNPASSDTGLSPVSGVFTQAAYNILQKLIANEQLILNQKEITRVIREGENIIAVPITETAKTTSTTTTLELCSEYISFDVGGVHKNPVIQLSGEGADKTLSVRMGLSQYKDLKANSTKTLNIPVIDFWNTDRMKTRNLIKASDSKVYLIGTNDPSIQNVDSINPSIQLATLETVHVTPSTGDVDYLEFKIPSSAIDVKEGYTYKVEFHFNQESLIGDEAACDGVTAFYLKIVPEYLTWTGESGDNWNNDNNWKRSLKSELYKSSADSYTDDLNSHGFVPMDFSKVTIPNTPKAPWLYNLTGSPYLSMANTNYSDSSNPATSSIQYSILVKANGTNYNCTNFYGNTCNQIYFKPSAEMRNTNYLTYNKAWVDFELTSGRWYMLASPLNGVVAGDMYLPTSTGRQETEAFQPITYSSAVNNRFNPAVYQRSWDHGSSTVFKSDGSSYDSYISANWSQVYNKVDEAYTPGKGFSVRPVFGTEGVDKVLFRLPKDDASFSYYSYNGTNIGNNTVINRTGNGKLGFSVNATNVTLNLTNATSGNNIFLVGNPFMATLDMKKFFDAHPDFERHFWILTANGQSAVAIATDGTLTTSGDETLPRTVAPIQSFFIEKKTLVSGNPTVTFTPDMTIAKPISGTMVRSAGTAEAVFSNNKCLRITAERNHSISKILIQQKKSANNGYAPEEDVAVLMDSNLADAPTLYSLAGNQAVMINVVSEQTTIPLGIFSENAEEVKLSFKGLENFGGYLELYDAERNKTVQLDAMNNQLTVSGKTHGRYFLNLAPTGISKDEGKFAVYSPEKGRVVVATTPSDRLQRIQVYSLNGTLLQVINDLNTVKTEISLPNGTYVLRMQSMEHLDIRKVSCQ</sequence>
<evidence type="ECO:0000256" key="1">
    <source>
        <dbReference type="SAM" id="SignalP"/>
    </source>
</evidence>
<feature type="chain" id="PRO_5047279795" description="T9SS C-terminal target domain-containing protein" evidence="1">
    <location>
        <begin position="26"/>
        <end position="1631"/>
    </location>
</feature>
<keyword evidence="1" id="KW-0732">Signal</keyword>
<dbReference type="EMBL" id="AP028055">
    <property type="protein sequence ID" value="BEG99045.1"/>
    <property type="molecule type" value="Genomic_DNA"/>
</dbReference>